<dbReference type="Gene3D" id="3.40.50.850">
    <property type="entry name" value="Isochorismatase-like"/>
    <property type="match status" value="1"/>
</dbReference>
<evidence type="ECO:0000259" key="2">
    <source>
        <dbReference type="Pfam" id="PF00857"/>
    </source>
</evidence>
<keyword evidence="1 3" id="KW-0378">Hydrolase</keyword>
<dbReference type="InterPro" id="IPR050272">
    <property type="entry name" value="Isochorismatase-like_hydrls"/>
</dbReference>
<accession>A0A160TPM7</accession>
<evidence type="ECO:0000256" key="1">
    <source>
        <dbReference type="ARBA" id="ARBA00022801"/>
    </source>
</evidence>
<feature type="domain" description="Isochorismatase-like" evidence="2">
    <location>
        <begin position="36"/>
        <end position="209"/>
    </location>
</feature>
<reference evidence="3" key="1">
    <citation type="submission" date="2015-10" db="EMBL/GenBank/DDBJ databases">
        <authorList>
            <person name="Gilbert D.G."/>
        </authorList>
    </citation>
    <scope>NUCLEOTIDE SEQUENCE</scope>
</reference>
<dbReference type="InterPro" id="IPR000868">
    <property type="entry name" value="Isochorismatase-like_dom"/>
</dbReference>
<dbReference type="SUPFAM" id="SSF52499">
    <property type="entry name" value="Isochorismatase-like hydrolases"/>
    <property type="match status" value="1"/>
</dbReference>
<organism evidence="3">
    <name type="scientific">hydrothermal vent metagenome</name>
    <dbReference type="NCBI Taxonomy" id="652676"/>
    <lineage>
        <taxon>unclassified sequences</taxon>
        <taxon>metagenomes</taxon>
        <taxon>ecological metagenomes</taxon>
    </lineage>
</organism>
<sequence length="226" mass="24826">MSDDIQDALDKIFAIDSALYQERGFQRRIGYGERPALLNIDLANAWTRPGNVFYCDNMDVIIPSTQALLKAARGAGIPIVYTTTAYDVTSGNPSDMGLWHKKIPVELLQAGTEICAIDDRIAPLDDELVIVKKRASGFHGTYLAGFLRAHDVDTVIITGVTMAGCVRHTTEDAIAEGFRPIVVREAVGDRVPAVTEWNLFDIDAKFGDVEPLENVLRYLGNLDKSS</sequence>
<dbReference type="EMBL" id="CZRL01000052">
    <property type="protein sequence ID" value="CUS51045.1"/>
    <property type="molecule type" value="Genomic_DNA"/>
</dbReference>
<dbReference type="PANTHER" id="PTHR43540">
    <property type="entry name" value="PEROXYUREIDOACRYLATE/UREIDOACRYLATE AMIDOHYDROLASE-RELATED"/>
    <property type="match status" value="1"/>
</dbReference>
<evidence type="ECO:0000313" key="3">
    <source>
        <dbReference type="EMBL" id="CUS51045.1"/>
    </source>
</evidence>
<dbReference type="EC" id="3.5.1.59" evidence="3"/>
<proteinExistence type="predicted"/>
<dbReference type="GO" id="GO:0050127">
    <property type="term" value="F:N-carbamoylsarcosine amidase activity"/>
    <property type="evidence" value="ECO:0007669"/>
    <property type="project" value="UniProtKB-EC"/>
</dbReference>
<dbReference type="InterPro" id="IPR036380">
    <property type="entry name" value="Isochorismatase-like_sf"/>
</dbReference>
<dbReference type="PANTHER" id="PTHR43540:SF1">
    <property type="entry name" value="ISOCHORISMATASE HYDROLASE"/>
    <property type="match status" value="1"/>
</dbReference>
<gene>
    <name evidence="3" type="ORF">MGWOODY_XGa198</name>
</gene>
<dbReference type="Pfam" id="PF00857">
    <property type="entry name" value="Isochorismatase"/>
    <property type="match status" value="1"/>
</dbReference>
<dbReference type="AlphaFoldDB" id="A0A160TPM7"/>
<name>A0A160TPM7_9ZZZZ</name>
<protein>
    <submittedName>
        <fullName evidence="3">N-carbamoylsarcosine amidase</fullName>
        <ecNumber evidence="3">3.5.1.59</ecNumber>
    </submittedName>
</protein>